<keyword evidence="7" id="KW-0067">ATP-binding</keyword>
<evidence type="ECO:0000313" key="10">
    <source>
        <dbReference type="EMBL" id="MSU08976.1"/>
    </source>
</evidence>
<keyword evidence="11" id="KW-1185">Reference proteome</keyword>
<keyword evidence="5" id="KW-0547">Nucleotide-binding</keyword>
<dbReference type="PANTHER" id="PTHR41523:SF8">
    <property type="entry name" value="ETHYLENE RESPONSE SENSOR PROTEIN"/>
    <property type="match status" value="1"/>
</dbReference>
<evidence type="ECO:0000256" key="4">
    <source>
        <dbReference type="ARBA" id="ARBA00022679"/>
    </source>
</evidence>
<dbReference type="Proteomes" id="UP000433181">
    <property type="component" value="Unassembled WGS sequence"/>
</dbReference>
<sequence length="485" mass="54722">MQLNTQDLSEFQNETITAACRKYTNLTAMQSEVLKRLNSCLPFIADLAHAYLYLYVRTKDDSKLLVLKHYRPHTFFTDIELTGEGALVSAVEEPLITAAFEKGKFIQGQREWRFGINLEMYVQPIKSGNEVIGVVSMETGHSYASSSNYHQLMDTAVFLLEHGKKGLDREQFRTMSPGTGIIIADHSNRIVFANLSATRIYRSLGITSLIGCRMSDRELSAMLHKETIDSSRPYEREIQIRDIVLVQRDIKLEEAGVLQRRIMLLSDVSELRKKEREIKIKSAVIQEIHHRVKNNLQTIASLLRLQARRSKMPEVKSALQESTNRILSMSVVHEFLSQQDAEEIKVIEVTRNILNTVAPNMVSSDFQLEQAFDGPEVVLPSRTASNLAVIINELILNSIEHGFEGRDRGLIGLHTEETADGYVLELYDDGCGLPADFDLSKTRSLGLQIIRTLVADDMGGEIELFSRQGTHAKITIPRNPEGGEY</sequence>
<organism evidence="10 11">
    <name type="scientific">Anaerovibrio slackiae</name>
    <dbReference type="NCBI Taxonomy" id="2652309"/>
    <lineage>
        <taxon>Bacteria</taxon>
        <taxon>Bacillati</taxon>
        <taxon>Bacillota</taxon>
        <taxon>Negativicutes</taxon>
        <taxon>Selenomonadales</taxon>
        <taxon>Selenomonadaceae</taxon>
        <taxon>Anaerovibrio</taxon>
    </lineage>
</organism>
<dbReference type="InterPro" id="IPR038424">
    <property type="entry name" value="H_kinase_PdtaS_GAF_sf"/>
</dbReference>
<keyword evidence="3" id="KW-0597">Phosphoprotein</keyword>
<evidence type="ECO:0000256" key="1">
    <source>
        <dbReference type="ARBA" id="ARBA00000085"/>
    </source>
</evidence>
<dbReference type="GO" id="GO:0005524">
    <property type="term" value="F:ATP binding"/>
    <property type="evidence" value="ECO:0007669"/>
    <property type="project" value="UniProtKB-KW"/>
</dbReference>
<evidence type="ECO:0000256" key="8">
    <source>
        <dbReference type="ARBA" id="ARBA00023012"/>
    </source>
</evidence>
<dbReference type="InterPro" id="IPR022066">
    <property type="entry name" value="PdtaS_GAF"/>
</dbReference>
<keyword evidence="8" id="KW-0902">Two-component regulatory system</keyword>
<dbReference type="InterPro" id="IPR036890">
    <property type="entry name" value="HATPase_C_sf"/>
</dbReference>
<dbReference type="InterPro" id="IPR003594">
    <property type="entry name" value="HATPase_dom"/>
</dbReference>
<comment type="caution">
    <text evidence="10">The sequence shown here is derived from an EMBL/GenBank/DDBJ whole genome shotgun (WGS) entry which is preliminary data.</text>
</comment>
<evidence type="ECO:0000256" key="6">
    <source>
        <dbReference type="ARBA" id="ARBA00022777"/>
    </source>
</evidence>
<dbReference type="SUPFAM" id="SSF55874">
    <property type="entry name" value="ATPase domain of HSP90 chaperone/DNA topoisomerase II/histidine kinase"/>
    <property type="match status" value="1"/>
</dbReference>
<evidence type="ECO:0000313" key="11">
    <source>
        <dbReference type="Proteomes" id="UP000433181"/>
    </source>
</evidence>
<evidence type="ECO:0000259" key="9">
    <source>
        <dbReference type="PROSITE" id="PS50109"/>
    </source>
</evidence>
<dbReference type="InterPro" id="IPR011102">
    <property type="entry name" value="Sig_transdc_His_kinase_HWE"/>
</dbReference>
<dbReference type="EC" id="2.7.13.3" evidence="2"/>
<evidence type="ECO:0000256" key="2">
    <source>
        <dbReference type="ARBA" id="ARBA00012438"/>
    </source>
</evidence>
<dbReference type="GO" id="GO:0004673">
    <property type="term" value="F:protein histidine kinase activity"/>
    <property type="evidence" value="ECO:0007669"/>
    <property type="project" value="UniProtKB-EC"/>
</dbReference>
<keyword evidence="4" id="KW-0808">Transferase</keyword>
<name>A0A6I2UJR7_9FIRM</name>
<dbReference type="Gene3D" id="3.30.450.280">
    <property type="entry name" value="GAF domain"/>
    <property type="match status" value="1"/>
</dbReference>
<dbReference type="Pfam" id="PF02518">
    <property type="entry name" value="HATPase_c"/>
    <property type="match status" value="1"/>
</dbReference>
<comment type="catalytic activity">
    <reaction evidence="1">
        <text>ATP + protein L-histidine = ADP + protein N-phospho-L-histidine.</text>
        <dbReference type="EC" id="2.7.13.3"/>
    </reaction>
</comment>
<evidence type="ECO:0000256" key="7">
    <source>
        <dbReference type="ARBA" id="ARBA00022840"/>
    </source>
</evidence>
<proteinExistence type="predicted"/>
<dbReference type="AlphaFoldDB" id="A0A6I2UJR7"/>
<reference evidence="10 11" key="1">
    <citation type="submission" date="2019-08" db="EMBL/GenBank/DDBJ databases">
        <title>In-depth cultivation of the pig gut microbiome towards novel bacterial diversity and tailored functional studies.</title>
        <authorList>
            <person name="Wylensek D."/>
            <person name="Hitch T.C.A."/>
            <person name="Clavel T."/>
        </authorList>
    </citation>
    <scope>NUCLEOTIDE SEQUENCE [LARGE SCALE GENOMIC DNA]</scope>
    <source>
        <strain evidence="10 11">WCA-693-APC-5D-A</strain>
    </source>
</reference>
<keyword evidence="6 10" id="KW-0418">Kinase</keyword>
<dbReference type="PROSITE" id="PS50109">
    <property type="entry name" value="HIS_KIN"/>
    <property type="match status" value="1"/>
</dbReference>
<dbReference type="InterPro" id="IPR005467">
    <property type="entry name" value="His_kinase_dom"/>
</dbReference>
<dbReference type="Gene3D" id="3.30.565.10">
    <property type="entry name" value="Histidine kinase-like ATPase, C-terminal domain"/>
    <property type="match status" value="1"/>
</dbReference>
<accession>A0A6I2UJR7</accession>
<dbReference type="Pfam" id="PF12282">
    <property type="entry name" value="GAF_PdtaS"/>
    <property type="match status" value="1"/>
</dbReference>
<protein>
    <recommendedName>
        <fullName evidence="2">histidine kinase</fullName>
        <ecNumber evidence="2">2.7.13.3</ecNumber>
    </recommendedName>
</protein>
<evidence type="ECO:0000256" key="3">
    <source>
        <dbReference type="ARBA" id="ARBA00022553"/>
    </source>
</evidence>
<dbReference type="GeneID" id="96778909"/>
<feature type="domain" description="Histidine kinase" evidence="9">
    <location>
        <begin position="287"/>
        <end position="480"/>
    </location>
</feature>
<dbReference type="SMART" id="SM00911">
    <property type="entry name" value="HWE_HK"/>
    <property type="match status" value="1"/>
</dbReference>
<dbReference type="GO" id="GO:0000160">
    <property type="term" value="P:phosphorelay signal transduction system"/>
    <property type="evidence" value="ECO:0007669"/>
    <property type="project" value="UniProtKB-KW"/>
</dbReference>
<dbReference type="Gene3D" id="3.30.450.20">
    <property type="entry name" value="PAS domain"/>
    <property type="match status" value="1"/>
</dbReference>
<dbReference type="RefSeq" id="WP_154407136.1">
    <property type="nucleotide sequence ID" value="NZ_JAQXJM010000023.1"/>
</dbReference>
<evidence type="ECO:0000256" key="5">
    <source>
        <dbReference type="ARBA" id="ARBA00022741"/>
    </source>
</evidence>
<dbReference type="SMART" id="SM00387">
    <property type="entry name" value="HATPase_c"/>
    <property type="match status" value="1"/>
</dbReference>
<gene>
    <name evidence="10" type="ORF">FYJ84_08265</name>
</gene>
<dbReference type="InterPro" id="IPR011495">
    <property type="entry name" value="Sig_transdc_His_kin_sub2_dim/P"/>
</dbReference>
<dbReference type="PANTHER" id="PTHR41523">
    <property type="entry name" value="TWO-COMPONENT SYSTEM SENSOR PROTEIN"/>
    <property type="match status" value="1"/>
</dbReference>
<dbReference type="Pfam" id="PF07568">
    <property type="entry name" value="HisKA_2"/>
    <property type="match status" value="1"/>
</dbReference>
<dbReference type="EMBL" id="VUNR01000014">
    <property type="protein sequence ID" value="MSU08976.1"/>
    <property type="molecule type" value="Genomic_DNA"/>
</dbReference>